<sequence>MGIEDFKKIMIEIKDYSEKEPEVDTEKILSYIQEKLSRQFDIKED</sequence>
<evidence type="ECO:0000313" key="2">
    <source>
        <dbReference type="Proteomes" id="UP001230005"/>
    </source>
</evidence>
<gene>
    <name evidence="1" type="ORF">J2S74_001831</name>
</gene>
<accession>A0ABT9ZT94</accession>
<dbReference type="EMBL" id="JAUSUG010000006">
    <property type="protein sequence ID" value="MDQ0254452.1"/>
    <property type="molecule type" value="Genomic_DNA"/>
</dbReference>
<keyword evidence="2" id="KW-1185">Reference proteome</keyword>
<comment type="caution">
    <text evidence="1">The sequence shown here is derived from an EMBL/GenBank/DDBJ whole genome shotgun (WGS) entry which is preliminary data.</text>
</comment>
<protein>
    <submittedName>
        <fullName evidence="1">Uncharacterized protein</fullName>
    </submittedName>
</protein>
<reference evidence="1 2" key="1">
    <citation type="submission" date="2023-07" db="EMBL/GenBank/DDBJ databases">
        <title>Genomic Encyclopedia of Type Strains, Phase IV (KMG-IV): sequencing the most valuable type-strain genomes for metagenomic binning, comparative biology and taxonomic classification.</title>
        <authorList>
            <person name="Goeker M."/>
        </authorList>
    </citation>
    <scope>NUCLEOTIDE SEQUENCE [LARGE SCALE GENOMIC DNA]</scope>
    <source>
        <strain evidence="1 2">DSM 9768</strain>
    </source>
</reference>
<evidence type="ECO:0000313" key="1">
    <source>
        <dbReference type="EMBL" id="MDQ0254452.1"/>
    </source>
</evidence>
<dbReference type="RefSeq" id="WP_307324442.1">
    <property type="nucleotide sequence ID" value="NZ_JAUSUG010000006.1"/>
</dbReference>
<dbReference type="Proteomes" id="UP001230005">
    <property type="component" value="Unassembled WGS sequence"/>
</dbReference>
<organism evidence="1 2">
    <name type="scientific">Evansella vedderi</name>
    <dbReference type="NCBI Taxonomy" id="38282"/>
    <lineage>
        <taxon>Bacteria</taxon>
        <taxon>Bacillati</taxon>
        <taxon>Bacillota</taxon>
        <taxon>Bacilli</taxon>
        <taxon>Bacillales</taxon>
        <taxon>Bacillaceae</taxon>
        <taxon>Evansella</taxon>
    </lineage>
</organism>
<name>A0ABT9ZT94_9BACI</name>
<proteinExistence type="predicted"/>